<name>A0A5D3E1T9_CUCMM</name>
<evidence type="ECO:0000256" key="1">
    <source>
        <dbReference type="SAM" id="MobiDB-lite"/>
    </source>
</evidence>
<evidence type="ECO:0000313" key="5">
    <source>
        <dbReference type="Proteomes" id="UP000321947"/>
    </source>
</evidence>
<organism evidence="3 5">
    <name type="scientific">Cucumis melo var. makuwa</name>
    <name type="common">Oriental melon</name>
    <dbReference type="NCBI Taxonomy" id="1194695"/>
    <lineage>
        <taxon>Eukaryota</taxon>
        <taxon>Viridiplantae</taxon>
        <taxon>Streptophyta</taxon>
        <taxon>Embryophyta</taxon>
        <taxon>Tracheophyta</taxon>
        <taxon>Spermatophyta</taxon>
        <taxon>Magnoliopsida</taxon>
        <taxon>eudicotyledons</taxon>
        <taxon>Gunneridae</taxon>
        <taxon>Pentapetalae</taxon>
        <taxon>rosids</taxon>
        <taxon>fabids</taxon>
        <taxon>Cucurbitales</taxon>
        <taxon>Cucurbitaceae</taxon>
        <taxon>Benincaseae</taxon>
        <taxon>Cucumis</taxon>
    </lineage>
</organism>
<comment type="caution">
    <text evidence="3">The sequence shown here is derived from an EMBL/GenBank/DDBJ whole genome shotgun (WGS) entry which is preliminary data.</text>
</comment>
<dbReference type="EMBL" id="SSTE01013280">
    <property type="protein sequence ID" value="KAA0047180.1"/>
    <property type="molecule type" value="Genomic_DNA"/>
</dbReference>
<reference evidence="4 5" key="1">
    <citation type="submission" date="2019-08" db="EMBL/GenBank/DDBJ databases">
        <title>Draft genome sequences of two oriental melons (Cucumis melo L. var makuwa).</title>
        <authorList>
            <person name="Kwon S.-Y."/>
        </authorList>
    </citation>
    <scope>NUCLEOTIDE SEQUENCE [LARGE SCALE GENOMIC DNA]</scope>
    <source>
        <strain evidence="5">cv. Chang Bougi</strain>
        <strain evidence="4">cv. SW 3</strain>
        <tissue evidence="3">Leaf</tissue>
    </source>
</reference>
<dbReference type="Proteomes" id="UP000321947">
    <property type="component" value="Unassembled WGS sequence"/>
</dbReference>
<gene>
    <name evidence="3" type="ORF">E5676_scaffold1280G00210</name>
    <name evidence="2" type="ORF">E6C27_scaffold83G00570</name>
</gene>
<sequence>MDSHHPMLAHLFVAASVSTFSLFRKYIGFWKSLDHLEFSQINIHSSNSSNGEDNVVLSKLFSHMHSAKPTENVDVQDESPMSMGDIPSPIRATGNPGVTVRDNIDTSTNPRTKVPPPDSAFSPSVSLADTPAPTLSRPPSSDASGSFVLRMPHRQLTKEDNVHKWKYVVQLIIVDEWNIFPRHQSCTPVIELIKTTGLIRTLEMLACYTPKLMQELIVNLLADLNDPSSED</sequence>
<protein>
    <submittedName>
        <fullName evidence="3">Cell wall protein RBR3-like</fullName>
    </submittedName>
</protein>
<dbReference type="Proteomes" id="UP000321393">
    <property type="component" value="Unassembled WGS sequence"/>
</dbReference>
<proteinExistence type="predicted"/>
<accession>A0A5D3E1T9</accession>
<feature type="region of interest" description="Disordered" evidence="1">
    <location>
        <begin position="88"/>
        <end position="146"/>
    </location>
</feature>
<evidence type="ECO:0000313" key="3">
    <source>
        <dbReference type="EMBL" id="TYK29748.1"/>
    </source>
</evidence>
<evidence type="ECO:0000313" key="2">
    <source>
        <dbReference type="EMBL" id="KAA0047180.1"/>
    </source>
</evidence>
<dbReference type="AlphaFoldDB" id="A0A5D3E1T9"/>
<evidence type="ECO:0000313" key="4">
    <source>
        <dbReference type="Proteomes" id="UP000321393"/>
    </source>
</evidence>
<dbReference type="EMBL" id="SSTD01001370">
    <property type="protein sequence ID" value="TYK29748.1"/>
    <property type="molecule type" value="Genomic_DNA"/>
</dbReference>